<dbReference type="AlphaFoldDB" id="A0AA47N1A7"/>
<accession>A0AA47N1A7</accession>
<reference evidence="1" key="1">
    <citation type="journal article" date="2023" name="Front. Mar. Sci.">
        <title>A new Merluccius polli reference genome to investigate the effects of global change in West African waters.</title>
        <authorList>
            <person name="Mateo J.L."/>
            <person name="Blanco-Fernandez C."/>
            <person name="Garcia-Vazquez E."/>
            <person name="Machado-Schiaffino G."/>
        </authorList>
    </citation>
    <scope>NUCLEOTIDE SEQUENCE</scope>
    <source>
        <strain evidence="1">C29</strain>
        <tissue evidence="1">Fin</tissue>
    </source>
</reference>
<comment type="caution">
    <text evidence="1">The sequence shown here is derived from an EMBL/GenBank/DDBJ whole genome shotgun (WGS) entry which is preliminary data.</text>
</comment>
<sequence length="64" mass="7457">MRYKAKIEAQLKINNLGSAWESMKTIVGLKDDKLKHIELNGYPSDLQLAQELNRFYVRFDTSIL</sequence>
<evidence type="ECO:0000313" key="1">
    <source>
        <dbReference type="EMBL" id="KAK0150010.1"/>
    </source>
</evidence>
<keyword evidence="2" id="KW-1185">Reference proteome</keyword>
<organism evidence="1 2">
    <name type="scientific">Merluccius polli</name>
    <name type="common">Benguela hake</name>
    <name type="synonym">Merluccius cadenati</name>
    <dbReference type="NCBI Taxonomy" id="89951"/>
    <lineage>
        <taxon>Eukaryota</taxon>
        <taxon>Metazoa</taxon>
        <taxon>Chordata</taxon>
        <taxon>Craniata</taxon>
        <taxon>Vertebrata</taxon>
        <taxon>Euteleostomi</taxon>
        <taxon>Actinopterygii</taxon>
        <taxon>Neopterygii</taxon>
        <taxon>Teleostei</taxon>
        <taxon>Neoteleostei</taxon>
        <taxon>Acanthomorphata</taxon>
        <taxon>Zeiogadaria</taxon>
        <taxon>Gadariae</taxon>
        <taxon>Gadiformes</taxon>
        <taxon>Gadoidei</taxon>
        <taxon>Merlucciidae</taxon>
        <taxon>Merluccius</taxon>
    </lineage>
</organism>
<gene>
    <name evidence="1" type="ORF">N1851_009245</name>
</gene>
<dbReference type="EMBL" id="JAOPHQ010001706">
    <property type="protein sequence ID" value="KAK0150010.1"/>
    <property type="molecule type" value="Genomic_DNA"/>
</dbReference>
<protein>
    <submittedName>
        <fullName evidence="1">Uncharacterized protein</fullName>
    </submittedName>
</protein>
<proteinExistence type="predicted"/>
<dbReference type="Proteomes" id="UP001174136">
    <property type="component" value="Unassembled WGS sequence"/>
</dbReference>
<name>A0AA47N1A7_MERPO</name>
<evidence type="ECO:0000313" key="2">
    <source>
        <dbReference type="Proteomes" id="UP001174136"/>
    </source>
</evidence>